<sequence>MLLGLFLSLTAATVIAQNDAPAPDDAPAATSASGGFLQAPTVEPSAVTGDAVEPEITITESGSDVVYEYRVRGALYMVRVQPQIGPAYYFYDLNGDGMIDAHERSAHNTAVPQWELFHWN</sequence>
<keyword evidence="2" id="KW-0732">Signal</keyword>
<feature type="chain" id="PRO_5015648813" evidence="2">
    <location>
        <begin position="17"/>
        <end position="120"/>
    </location>
</feature>
<evidence type="ECO:0000256" key="1">
    <source>
        <dbReference type="SAM" id="MobiDB-lite"/>
    </source>
</evidence>
<accession>A0A2S7XVK6</accession>
<dbReference type="EMBL" id="PPGH01000013">
    <property type="protein sequence ID" value="PQJ97442.1"/>
    <property type="molecule type" value="Genomic_DNA"/>
</dbReference>
<feature type="region of interest" description="Disordered" evidence="1">
    <location>
        <begin position="20"/>
        <end position="48"/>
    </location>
</feature>
<dbReference type="InterPro" id="IPR021357">
    <property type="entry name" value="DUF2782"/>
</dbReference>
<protein>
    <submittedName>
        <fullName evidence="3">DUF2782 domain-containing protein</fullName>
    </submittedName>
</protein>
<comment type="caution">
    <text evidence="3">The sequence shown here is derived from an EMBL/GenBank/DDBJ whole genome shotgun (WGS) entry which is preliminary data.</text>
</comment>
<dbReference type="AlphaFoldDB" id="A0A2S7XVK6"/>
<reference evidence="3 4" key="1">
    <citation type="submission" date="2018-01" db="EMBL/GenBank/DDBJ databases">
        <title>The complete genome sequence of Chromatium okenii LaCa, a purple sulfur bacterium with a turbulent life.</title>
        <authorList>
            <person name="Luedin S.M."/>
            <person name="Liechti N."/>
            <person name="Storelli N."/>
            <person name="Danza F."/>
            <person name="Wittwer M."/>
            <person name="Pothier J.F."/>
            <person name="Tonolla M.A."/>
        </authorList>
    </citation>
    <scope>NUCLEOTIDE SEQUENCE [LARGE SCALE GENOMIC DNA]</scope>
    <source>
        <strain evidence="3 4">LaCa</strain>
    </source>
</reference>
<dbReference type="Gene3D" id="2.20.130.30">
    <property type="entry name" value="Protein of unknown function DUF2782"/>
    <property type="match status" value="1"/>
</dbReference>
<feature type="signal peptide" evidence="2">
    <location>
        <begin position="1"/>
        <end position="16"/>
    </location>
</feature>
<feature type="compositionally biased region" description="Low complexity" evidence="1">
    <location>
        <begin position="20"/>
        <end position="29"/>
    </location>
</feature>
<name>A0A2S7XVK6_9GAMM</name>
<keyword evidence="4" id="KW-1185">Reference proteome</keyword>
<proteinExistence type="predicted"/>
<organism evidence="3 4">
    <name type="scientific">Chromatium okenii</name>
    <dbReference type="NCBI Taxonomy" id="61644"/>
    <lineage>
        <taxon>Bacteria</taxon>
        <taxon>Pseudomonadati</taxon>
        <taxon>Pseudomonadota</taxon>
        <taxon>Gammaproteobacteria</taxon>
        <taxon>Chromatiales</taxon>
        <taxon>Chromatiaceae</taxon>
        <taxon>Chromatium</taxon>
    </lineage>
</organism>
<evidence type="ECO:0000313" key="3">
    <source>
        <dbReference type="EMBL" id="PQJ97442.1"/>
    </source>
</evidence>
<dbReference type="Pfam" id="PF11191">
    <property type="entry name" value="DUF2782"/>
    <property type="match status" value="1"/>
</dbReference>
<dbReference type="OrthoDB" id="5296182at2"/>
<evidence type="ECO:0000256" key="2">
    <source>
        <dbReference type="SAM" id="SignalP"/>
    </source>
</evidence>
<evidence type="ECO:0000313" key="4">
    <source>
        <dbReference type="Proteomes" id="UP000239936"/>
    </source>
</evidence>
<gene>
    <name evidence="3" type="ORF">CXB77_02625</name>
</gene>
<dbReference type="Proteomes" id="UP000239936">
    <property type="component" value="Unassembled WGS sequence"/>
</dbReference>